<organism evidence="2 3">
    <name type="scientific">Synaphobranchus kaupii</name>
    <name type="common">Kaup's arrowtooth eel</name>
    <dbReference type="NCBI Taxonomy" id="118154"/>
    <lineage>
        <taxon>Eukaryota</taxon>
        <taxon>Metazoa</taxon>
        <taxon>Chordata</taxon>
        <taxon>Craniata</taxon>
        <taxon>Vertebrata</taxon>
        <taxon>Euteleostomi</taxon>
        <taxon>Actinopterygii</taxon>
        <taxon>Neopterygii</taxon>
        <taxon>Teleostei</taxon>
        <taxon>Anguilliformes</taxon>
        <taxon>Synaphobranchidae</taxon>
        <taxon>Synaphobranchus</taxon>
    </lineage>
</organism>
<keyword evidence="3" id="KW-1185">Reference proteome</keyword>
<proteinExistence type="predicted"/>
<protein>
    <submittedName>
        <fullName evidence="2">Uncharacterized protein</fullName>
    </submittedName>
</protein>
<evidence type="ECO:0000313" key="2">
    <source>
        <dbReference type="EMBL" id="KAJ8350506.1"/>
    </source>
</evidence>
<gene>
    <name evidence="2" type="ORF">SKAU_G00256360</name>
</gene>
<feature type="region of interest" description="Disordered" evidence="1">
    <location>
        <begin position="60"/>
        <end position="80"/>
    </location>
</feature>
<feature type="compositionally biased region" description="Acidic residues" evidence="1">
    <location>
        <begin position="71"/>
        <end position="80"/>
    </location>
</feature>
<accession>A0A9Q1F3X9</accession>
<reference evidence="2" key="1">
    <citation type="journal article" date="2023" name="Science">
        <title>Genome structures resolve the early diversification of teleost fishes.</title>
        <authorList>
            <person name="Parey E."/>
            <person name="Louis A."/>
            <person name="Montfort J."/>
            <person name="Bouchez O."/>
            <person name="Roques C."/>
            <person name="Iampietro C."/>
            <person name="Lluch J."/>
            <person name="Castinel A."/>
            <person name="Donnadieu C."/>
            <person name="Desvignes T."/>
            <person name="Floi Bucao C."/>
            <person name="Jouanno E."/>
            <person name="Wen M."/>
            <person name="Mejri S."/>
            <person name="Dirks R."/>
            <person name="Jansen H."/>
            <person name="Henkel C."/>
            <person name="Chen W.J."/>
            <person name="Zahm M."/>
            <person name="Cabau C."/>
            <person name="Klopp C."/>
            <person name="Thompson A.W."/>
            <person name="Robinson-Rechavi M."/>
            <person name="Braasch I."/>
            <person name="Lecointre G."/>
            <person name="Bobe J."/>
            <person name="Postlethwait J.H."/>
            <person name="Berthelot C."/>
            <person name="Roest Crollius H."/>
            <person name="Guiguen Y."/>
        </authorList>
    </citation>
    <scope>NUCLEOTIDE SEQUENCE</scope>
    <source>
        <strain evidence="2">WJC10195</strain>
    </source>
</reference>
<name>A0A9Q1F3X9_SYNKA</name>
<dbReference type="Proteomes" id="UP001152622">
    <property type="component" value="Chromosome 9"/>
</dbReference>
<evidence type="ECO:0000313" key="3">
    <source>
        <dbReference type="Proteomes" id="UP001152622"/>
    </source>
</evidence>
<sequence length="80" mass="8719">MRPLLRGHQWTRSPSSATRERPANAIALTGQRIFLSNSAAVGGIVQSGNYPVVATVISRHPRSDRPSSPWPEEEAFLPIA</sequence>
<dbReference type="AlphaFoldDB" id="A0A9Q1F3X9"/>
<evidence type="ECO:0000256" key="1">
    <source>
        <dbReference type="SAM" id="MobiDB-lite"/>
    </source>
</evidence>
<dbReference type="EMBL" id="JAINUF010000009">
    <property type="protein sequence ID" value="KAJ8350506.1"/>
    <property type="molecule type" value="Genomic_DNA"/>
</dbReference>
<feature type="region of interest" description="Disordered" evidence="1">
    <location>
        <begin position="1"/>
        <end position="22"/>
    </location>
</feature>
<comment type="caution">
    <text evidence="2">The sequence shown here is derived from an EMBL/GenBank/DDBJ whole genome shotgun (WGS) entry which is preliminary data.</text>
</comment>